<dbReference type="InterPro" id="IPR028366">
    <property type="entry name" value="PhoU"/>
</dbReference>
<reference evidence="2 3" key="1">
    <citation type="journal article" date="2007" name="Int. J. Syst. Evol. Microbiol.">
        <title>Natronorubrum sulfidifaciens sp. nov., an extremely haloalkaliphilic archaeon isolated from Aiding salt lake in Xin-Jiang, China.</title>
        <authorList>
            <person name="Cui H.L."/>
            <person name="Tohty D."/>
            <person name="Liu H.C."/>
            <person name="Liu S.J."/>
            <person name="Oren A."/>
            <person name="Zhou P.J."/>
        </authorList>
    </citation>
    <scope>NUCLEOTIDE SEQUENCE [LARGE SCALE GENOMIC DNA]</scope>
    <source>
        <strain evidence="2 3">7-3</strain>
        <plasmid evidence="2">unnamed2</plasmid>
    </source>
</reference>
<dbReference type="SMART" id="SM00966">
    <property type="entry name" value="SpoVT_AbrB"/>
    <property type="match status" value="1"/>
</dbReference>
<dbReference type="GeneID" id="42303397"/>
<dbReference type="SUPFAM" id="SSF109755">
    <property type="entry name" value="PhoU-like"/>
    <property type="match status" value="1"/>
</dbReference>
<accession>A0A5P9P9K6</accession>
<name>A0A5P9P9K6_9EURY</name>
<dbReference type="GO" id="GO:0045936">
    <property type="term" value="P:negative regulation of phosphate metabolic process"/>
    <property type="evidence" value="ECO:0007669"/>
    <property type="project" value="InterPro"/>
</dbReference>
<proteinExistence type="predicted"/>
<keyword evidence="2" id="KW-0614">Plasmid</keyword>
<evidence type="ECO:0000313" key="3">
    <source>
        <dbReference type="Proteomes" id="UP000326170"/>
    </source>
</evidence>
<dbReference type="Gene3D" id="1.20.58.220">
    <property type="entry name" value="Phosphate transport system protein phou homolog 2, domain 2"/>
    <property type="match status" value="1"/>
</dbReference>
<dbReference type="GO" id="GO:0003677">
    <property type="term" value="F:DNA binding"/>
    <property type="evidence" value="ECO:0007669"/>
    <property type="project" value="InterPro"/>
</dbReference>
<protein>
    <submittedName>
        <fullName evidence="2">Phosphate uptake regulator PhoU</fullName>
    </submittedName>
</protein>
<dbReference type="InterPro" id="IPR007159">
    <property type="entry name" value="SpoVT-AbrB_dom"/>
</dbReference>
<dbReference type="Pfam" id="PF04014">
    <property type="entry name" value="MazE_antitoxin"/>
    <property type="match status" value="1"/>
</dbReference>
<geneLocation type="plasmid" evidence="2 3">
    <name>unnamed2</name>
</geneLocation>
<dbReference type="EMBL" id="CP045490">
    <property type="protein sequence ID" value="QFU84831.1"/>
    <property type="molecule type" value="Genomic_DNA"/>
</dbReference>
<evidence type="ECO:0000259" key="1">
    <source>
        <dbReference type="SMART" id="SM00966"/>
    </source>
</evidence>
<dbReference type="Pfam" id="PF01895">
    <property type="entry name" value="PhoU"/>
    <property type="match status" value="1"/>
</dbReference>
<dbReference type="OrthoDB" id="40991at2157"/>
<dbReference type="RefSeq" id="WP_152944390.1">
    <property type="nucleotide sequence ID" value="NZ_CP045490.1"/>
</dbReference>
<sequence>METRKVQLSGGTTYTVSLPKQWAEEHGVEAGSILHVDPNEDGTLLVSSTHKADDELVATVPVESRSLDELVRTVEALYLVGYDRICLRDPTGNMAGVAHEFTRRTSLSGLEVLEATETKIVFHNLIEARNVSIRKNTIRLNLIVLSMYRDAIDAVVDGDESLARSVIDRDDEADKMFAMISRHFRRSLSNLQEVQQLGFTRDELFEYYYVARQLERVGDHAEKIARLVTRHAPDLSPELVDTIGGMADRSRAVFERSTETVLSNAPLETAYQALDDRTKLVADLEAIDRDLYEHDSAGNAYLAGLLLDSIKRTAEYGANIAEMGIQRERRTCSATE</sequence>
<gene>
    <name evidence="2" type="ORF">GCU68_20270</name>
</gene>
<evidence type="ECO:0000313" key="2">
    <source>
        <dbReference type="EMBL" id="QFU84831.1"/>
    </source>
</evidence>
<dbReference type="GO" id="GO:0030643">
    <property type="term" value="P:intracellular phosphate ion homeostasis"/>
    <property type="evidence" value="ECO:0007669"/>
    <property type="project" value="InterPro"/>
</dbReference>
<keyword evidence="3" id="KW-1185">Reference proteome</keyword>
<dbReference type="InterPro" id="IPR026022">
    <property type="entry name" value="PhoU_dom"/>
</dbReference>
<dbReference type="Proteomes" id="UP000326170">
    <property type="component" value="Plasmid unnamed2"/>
</dbReference>
<dbReference type="KEGG" id="nas:GCU68_20270"/>
<organism evidence="2 3">
    <name type="scientific">Natronorubrum aibiense</name>
    <dbReference type="NCBI Taxonomy" id="348826"/>
    <lineage>
        <taxon>Archaea</taxon>
        <taxon>Methanobacteriati</taxon>
        <taxon>Methanobacteriota</taxon>
        <taxon>Stenosarchaea group</taxon>
        <taxon>Halobacteria</taxon>
        <taxon>Halobacteriales</taxon>
        <taxon>Natrialbaceae</taxon>
        <taxon>Natronorubrum</taxon>
    </lineage>
</organism>
<dbReference type="InterPro" id="IPR038078">
    <property type="entry name" value="PhoU-like_sf"/>
</dbReference>
<dbReference type="PANTHER" id="PTHR42930:SF2">
    <property type="entry name" value="PHOU DOMAIN-CONTAINING PROTEIN"/>
    <property type="match status" value="1"/>
</dbReference>
<dbReference type="AlphaFoldDB" id="A0A5P9P9K6"/>
<feature type="domain" description="SpoVT-AbrB" evidence="1">
    <location>
        <begin position="8"/>
        <end position="54"/>
    </location>
</feature>
<dbReference type="PANTHER" id="PTHR42930">
    <property type="entry name" value="PHOSPHATE-SPECIFIC TRANSPORT SYSTEM ACCESSORY PROTEIN PHOU"/>
    <property type="match status" value="1"/>
</dbReference>